<feature type="binding site" evidence="4">
    <location>
        <position position="64"/>
    </location>
    <ligand>
        <name>(6R)-10-formyltetrahydrofolate</name>
        <dbReference type="ChEBI" id="CHEBI:195366"/>
    </ligand>
</feature>
<dbReference type="HAMAP" id="MF_01930">
    <property type="entry name" value="PurN"/>
    <property type="match status" value="1"/>
</dbReference>
<feature type="binding site" evidence="4">
    <location>
        <begin position="12"/>
        <end position="14"/>
    </location>
    <ligand>
        <name>N(1)-(5-phospho-beta-D-ribosyl)glycinamide</name>
        <dbReference type="ChEBI" id="CHEBI:143788"/>
    </ligand>
</feature>
<comment type="similarity">
    <text evidence="4">Belongs to the GART family.</text>
</comment>
<dbReference type="PANTHER" id="PTHR43369">
    <property type="entry name" value="PHOSPHORIBOSYLGLYCINAMIDE FORMYLTRANSFERASE"/>
    <property type="match status" value="1"/>
</dbReference>
<dbReference type="InterPro" id="IPR036477">
    <property type="entry name" value="Formyl_transf_N_sf"/>
</dbReference>
<dbReference type="NCBIfam" id="TIGR00639">
    <property type="entry name" value="PurN"/>
    <property type="match status" value="1"/>
</dbReference>
<dbReference type="SUPFAM" id="SSF53328">
    <property type="entry name" value="Formyltransferase"/>
    <property type="match status" value="1"/>
</dbReference>
<sequence>MFKIAVLISGSGTNLQSIIDNIKDGYLKNCTIEYVISDKKDVFGLKRAKENNIKTMVFDKNELKEDLSCNILKFLKGKVDLIVLAGFTSILKENIIDEFRNRIINIHPSLIPSFCGKGMYGLKVHEAVIEYGVKISGCTVHFVDHGTDTGSIIIQKVIDVKSTYSAKELQQEVLKTEHKALPEAIKLISEGRIKIDKRKVIVS</sequence>
<dbReference type="RefSeq" id="WP_199868975.1">
    <property type="nucleotide sequence ID" value="NZ_JAAGPU010000002.1"/>
</dbReference>
<comment type="caution">
    <text evidence="4">Lacks conserved residue(s) required for the propagation of feature annotation.</text>
</comment>
<dbReference type="CDD" id="cd08645">
    <property type="entry name" value="FMT_core_GART"/>
    <property type="match status" value="1"/>
</dbReference>
<feature type="binding site" evidence="4">
    <location>
        <position position="105"/>
    </location>
    <ligand>
        <name>(6R)-10-formyltetrahydrofolate</name>
        <dbReference type="ChEBI" id="CHEBI:195366"/>
    </ligand>
</feature>
<dbReference type="PANTHER" id="PTHR43369:SF2">
    <property type="entry name" value="PHOSPHORIBOSYLGLYCINAMIDE FORMYLTRANSFERASE"/>
    <property type="match status" value="1"/>
</dbReference>
<dbReference type="Proteomes" id="UP000481872">
    <property type="component" value="Unassembled WGS sequence"/>
</dbReference>
<proteinExistence type="inferred from homology"/>
<comment type="catalytic activity">
    <reaction evidence="4">
        <text>N(1)-(5-phospho-beta-D-ribosyl)glycinamide + (6R)-10-formyltetrahydrofolate = N(2)-formyl-N(1)-(5-phospho-beta-D-ribosyl)glycinamide + (6S)-5,6,7,8-tetrahydrofolate + H(+)</text>
        <dbReference type="Rhea" id="RHEA:15053"/>
        <dbReference type="ChEBI" id="CHEBI:15378"/>
        <dbReference type="ChEBI" id="CHEBI:57453"/>
        <dbReference type="ChEBI" id="CHEBI:143788"/>
        <dbReference type="ChEBI" id="CHEBI:147286"/>
        <dbReference type="ChEBI" id="CHEBI:195366"/>
        <dbReference type="EC" id="2.1.2.2"/>
    </reaction>
</comment>
<dbReference type="EMBL" id="JAAGPU010000002">
    <property type="protein sequence ID" value="NEU03674.1"/>
    <property type="molecule type" value="Genomic_DNA"/>
</dbReference>
<organism evidence="6 7">
    <name type="scientific">Clostridium senegalense</name>
    <dbReference type="NCBI Taxonomy" id="1465809"/>
    <lineage>
        <taxon>Bacteria</taxon>
        <taxon>Bacillati</taxon>
        <taxon>Bacillota</taxon>
        <taxon>Clostridia</taxon>
        <taxon>Eubacteriales</taxon>
        <taxon>Clostridiaceae</taxon>
        <taxon>Clostridium</taxon>
    </lineage>
</organism>
<evidence type="ECO:0000259" key="5">
    <source>
        <dbReference type="Pfam" id="PF00551"/>
    </source>
</evidence>
<evidence type="ECO:0000256" key="1">
    <source>
        <dbReference type="ARBA" id="ARBA00005054"/>
    </source>
</evidence>
<feature type="domain" description="Formyl transferase N-terminal" evidence="5">
    <location>
        <begin position="3"/>
        <end position="185"/>
    </location>
</feature>
<dbReference type="Pfam" id="PF00551">
    <property type="entry name" value="Formyl_trans_N"/>
    <property type="match status" value="1"/>
</dbReference>
<feature type="site" description="Raises pKa of active site His" evidence="4">
    <location>
        <position position="148"/>
    </location>
</feature>
<comment type="pathway">
    <text evidence="1 4">Purine metabolism; IMP biosynthesis via de novo pathway; N(2)-formyl-N(1)-(5-phospho-D-ribosyl)glycinamide from N(1)-(5-phospho-D-ribosyl)glycinamide (10-formyl THF route): step 1/1.</text>
</comment>
<dbReference type="InterPro" id="IPR004607">
    <property type="entry name" value="GART"/>
</dbReference>
<evidence type="ECO:0000256" key="3">
    <source>
        <dbReference type="ARBA" id="ARBA00022755"/>
    </source>
</evidence>
<dbReference type="EC" id="2.1.2.2" evidence="4"/>
<dbReference type="InterPro" id="IPR002376">
    <property type="entry name" value="Formyl_transf_N"/>
</dbReference>
<gene>
    <name evidence="4" type="primary">purN</name>
    <name evidence="6" type="ORF">G3M99_02150</name>
</gene>
<feature type="active site" description="Proton donor" evidence="4">
    <location>
        <position position="107"/>
    </location>
</feature>
<dbReference type="Gene3D" id="3.40.50.170">
    <property type="entry name" value="Formyl transferase, N-terminal domain"/>
    <property type="match status" value="1"/>
</dbReference>
<comment type="function">
    <text evidence="4">Catalyzes the transfer of a formyl group from 10-formyltetrahydrofolate to 5-phospho-ribosyl-glycinamide (GAR), producing 5-phospho-ribosyl-N-formylglycinamide (FGAR) and tetrahydrofolate.</text>
</comment>
<keyword evidence="2 4" id="KW-0808">Transferase</keyword>
<dbReference type="AlphaFoldDB" id="A0A6M0H0L4"/>
<dbReference type="UniPathway" id="UPA00074">
    <property type="reaction ID" value="UER00126"/>
</dbReference>
<evidence type="ECO:0000313" key="6">
    <source>
        <dbReference type="EMBL" id="NEU03674.1"/>
    </source>
</evidence>
<evidence type="ECO:0000256" key="4">
    <source>
        <dbReference type="HAMAP-Rule" id="MF_01930"/>
    </source>
</evidence>
<dbReference type="GO" id="GO:0004644">
    <property type="term" value="F:phosphoribosylglycinamide formyltransferase activity"/>
    <property type="evidence" value="ECO:0007669"/>
    <property type="project" value="UniProtKB-UniRule"/>
</dbReference>
<evidence type="ECO:0000313" key="7">
    <source>
        <dbReference type="Proteomes" id="UP000481872"/>
    </source>
</evidence>
<protein>
    <recommendedName>
        <fullName evidence="4">Phosphoribosylglycinamide formyltransferase</fullName>
        <ecNumber evidence="4">2.1.2.2</ecNumber>
    </recommendedName>
    <alternativeName>
        <fullName evidence="4">5'-phosphoribosylglycinamide transformylase</fullName>
    </alternativeName>
    <alternativeName>
        <fullName evidence="4">GAR transformylase</fullName>
        <shortName evidence="4">GART</shortName>
    </alternativeName>
</protein>
<reference evidence="6 7" key="1">
    <citation type="submission" date="2020-02" db="EMBL/GenBank/DDBJ databases">
        <title>Genome assembly of a novel Clostridium senegalense strain.</title>
        <authorList>
            <person name="Gupta T.B."/>
            <person name="Jauregui R."/>
            <person name="Maclean P."/>
            <person name="Nawarathana A."/>
            <person name="Brightwell G."/>
        </authorList>
    </citation>
    <scope>NUCLEOTIDE SEQUENCE [LARGE SCALE GENOMIC DNA]</scope>
    <source>
        <strain evidence="6 7">AGRFS4</strain>
    </source>
</reference>
<comment type="caution">
    <text evidence="6">The sequence shown here is derived from an EMBL/GenBank/DDBJ whole genome shotgun (WGS) entry which is preliminary data.</text>
</comment>
<name>A0A6M0H0L4_9CLOT</name>
<keyword evidence="3 4" id="KW-0658">Purine biosynthesis</keyword>
<evidence type="ECO:0000256" key="2">
    <source>
        <dbReference type="ARBA" id="ARBA00022679"/>
    </source>
</evidence>
<accession>A0A6M0H0L4</accession>
<keyword evidence="7" id="KW-1185">Reference proteome</keyword>
<dbReference type="GO" id="GO:0006189">
    <property type="term" value="P:'de novo' IMP biosynthetic process"/>
    <property type="evidence" value="ECO:0007669"/>
    <property type="project" value="UniProtKB-UniRule"/>
</dbReference>
<dbReference type="GO" id="GO:0005829">
    <property type="term" value="C:cytosol"/>
    <property type="evidence" value="ECO:0007669"/>
    <property type="project" value="TreeGrafter"/>
</dbReference>